<sequence>MRFWSACLTIFLLICVFSGNSFSQTQIVYQDQENQADKQSDDTEEAAADEEKGDDSEAEPKAKAKKKGEKTEDAEAEESDTESDEELKSTAGGIDLDEVPTKVIDL</sequence>
<feature type="compositionally biased region" description="Acidic residues" evidence="1">
    <location>
        <begin position="72"/>
        <end position="85"/>
    </location>
</feature>
<protein>
    <submittedName>
        <fullName evidence="3">Uncharacterized protein</fullName>
    </submittedName>
</protein>
<organism evidence="3 4">
    <name type="scientific">Microvenator marinus</name>
    <dbReference type="NCBI Taxonomy" id="2600177"/>
    <lineage>
        <taxon>Bacteria</taxon>
        <taxon>Deltaproteobacteria</taxon>
        <taxon>Bradymonadales</taxon>
        <taxon>Microvenatoraceae</taxon>
        <taxon>Microvenator</taxon>
    </lineage>
</organism>
<feature type="compositionally biased region" description="Acidic residues" evidence="1">
    <location>
        <begin position="42"/>
        <end position="57"/>
    </location>
</feature>
<keyword evidence="2" id="KW-0732">Signal</keyword>
<dbReference type="EMBL" id="CP042467">
    <property type="protein sequence ID" value="QED25791.1"/>
    <property type="molecule type" value="Genomic_DNA"/>
</dbReference>
<name>A0A5B8XL16_9DELT</name>
<dbReference type="KEGG" id="bbae:FRD01_00640"/>
<evidence type="ECO:0000256" key="2">
    <source>
        <dbReference type="SAM" id="SignalP"/>
    </source>
</evidence>
<dbReference type="Proteomes" id="UP000321595">
    <property type="component" value="Chromosome"/>
</dbReference>
<evidence type="ECO:0000313" key="4">
    <source>
        <dbReference type="Proteomes" id="UP000321595"/>
    </source>
</evidence>
<feature type="region of interest" description="Disordered" evidence="1">
    <location>
        <begin position="31"/>
        <end position="106"/>
    </location>
</feature>
<proteinExistence type="predicted"/>
<evidence type="ECO:0000313" key="3">
    <source>
        <dbReference type="EMBL" id="QED25791.1"/>
    </source>
</evidence>
<feature type="chain" id="PRO_5023024101" evidence="2">
    <location>
        <begin position="24"/>
        <end position="106"/>
    </location>
</feature>
<evidence type="ECO:0000256" key="1">
    <source>
        <dbReference type="SAM" id="MobiDB-lite"/>
    </source>
</evidence>
<dbReference type="RefSeq" id="WP_146956674.1">
    <property type="nucleotide sequence ID" value="NZ_CP042467.1"/>
</dbReference>
<keyword evidence="4" id="KW-1185">Reference proteome</keyword>
<feature type="signal peptide" evidence="2">
    <location>
        <begin position="1"/>
        <end position="23"/>
    </location>
</feature>
<gene>
    <name evidence="3" type="ORF">FRD01_00640</name>
</gene>
<accession>A0A5B8XL16</accession>
<dbReference type="AlphaFoldDB" id="A0A5B8XL16"/>
<reference evidence="3 4" key="1">
    <citation type="submission" date="2019-08" db="EMBL/GenBank/DDBJ databases">
        <authorList>
            <person name="Liang Q."/>
        </authorList>
    </citation>
    <scope>NUCLEOTIDE SEQUENCE [LARGE SCALE GENOMIC DNA]</scope>
    <source>
        <strain evidence="3 4">V1718</strain>
    </source>
</reference>